<organism evidence="3">
    <name type="scientific">hydrothermal vent metagenome</name>
    <dbReference type="NCBI Taxonomy" id="652676"/>
    <lineage>
        <taxon>unclassified sequences</taxon>
        <taxon>metagenomes</taxon>
        <taxon>ecological metagenomes</taxon>
    </lineage>
</organism>
<dbReference type="AlphaFoldDB" id="A0A3B0Z427"/>
<dbReference type="InterPro" id="IPR043129">
    <property type="entry name" value="ATPase_NBD"/>
</dbReference>
<dbReference type="Pfam" id="PF02685">
    <property type="entry name" value="Glucokinase"/>
    <property type="match status" value="1"/>
</dbReference>
<dbReference type="Gene3D" id="3.30.420.40">
    <property type="match status" value="1"/>
</dbReference>
<dbReference type="PANTHER" id="PTHR47363">
    <property type="entry name" value="GLUCOKINASE"/>
    <property type="match status" value="1"/>
</dbReference>
<dbReference type="EMBL" id="UOFQ01000090">
    <property type="protein sequence ID" value="VAW88145.1"/>
    <property type="molecule type" value="Genomic_DNA"/>
</dbReference>
<name>A0A3B0Z427_9ZZZZ</name>
<dbReference type="GO" id="GO:0004340">
    <property type="term" value="F:glucokinase activity"/>
    <property type="evidence" value="ECO:0007669"/>
    <property type="project" value="UniProtKB-EC"/>
</dbReference>
<protein>
    <submittedName>
        <fullName evidence="3">Glucokinase</fullName>
        <ecNumber evidence="3">2.7.1.2</ecNumber>
    </submittedName>
</protein>
<evidence type="ECO:0000256" key="2">
    <source>
        <dbReference type="ARBA" id="ARBA00022777"/>
    </source>
</evidence>
<evidence type="ECO:0000313" key="3">
    <source>
        <dbReference type="EMBL" id="VAW88145.1"/>
    </source>
</evidence>
<dbReference type="GO" id="GO:0005536">
    <property type="term" value="F:D-glucose binding"/>
    <property type="evidence" value="ECO:0007669"/>
    <property type="project" value="InterPro"/>
</dbReference>
<dbReference type="InterPro" id="IPR003836">
    <property type="entry name" value="Glucokinase"/>
</dbReference>
<reference evidence="3" key="1">
    <citation type="submission" date="2018-06" db="EMBL/GenBank/DDBJ databases">
        <authorList>
            <person name="Zhirakovskaya E."/>
        </authorList>
    </citation>
    <scope>NUCLEOTIDE SEQUENCE</scope>
</reference>
<sequence length="340" mass="37065">MRILAGDIGGTNTRLVYVQDDIESPVRYDKTFSSMEYGSVVEVVERFLLFYDIKRPLDVACLAVAGPVIAGSASLTNLPWEITEEALRNILQTQQVFLINDLVAAGFAIPSLKEDAILSIIKPSRSEQHSPAVTDAVVIGVGTGLGAAHLVWLGDQYRVFSSEAGHAAFAPGNEVQVRLLSWMQRQQSHISIEWLLSGRGIYTLYQFFRDEVGLPESSSMGDALQVGDPAQLISEHAIAGEDSLCEQTLSCFIDIYAAVVGDIALHHYPLSAVYLVGGIPLKIQLLLMAKKERFAELFCNKGLMHDNLEQLPVKLVVDGATGLDGAIAYARHHFSPLDKG</sequence>
<dbReference type="CDD" id="cd24008">
    <property type="entry name" value="ASKHA_NBD_GLK"/>
    <property type="match status" value="1"/>
</dbReference>
<dbReference type="PANTHER" id="PTHR47363:SF1">
    <property type="entry name" value="GLUCOKINASE"/>
    <property type="match status" value="1"/>
</dbReference>
<dbReference type="EC" id="2.7.1.2" evidence="3"/>
<accession>A0A3B0Z427</accession>
<dbReference type="GO" id="GO:0006096">
    <property type="term" value="P:glycolytic process"/>
    <property type="evidence" value="ECO:0007669"/>
    <property type="project" value="InterPro"/>
</dbReference>
<dbReference type="SUPFAM" id="SSF53067">
    <property type="entry name" value="Actin-like ATPase domain"/>
    <property type="match status" value="1"/>
</dbReference>
<evidence type="ECO:0000256" key="1">
    <source>
        <dbReference type="ARBA" id="ARBA00022679"/>
    </source>
</evidence>
<dbReference type="Gene3D" id="3.40.367.20">
    <property type="match status" value="1"/>
</dbReference>
<dbReference type="GO" id="GO:0005524">
    <property type="term" value="F:ATP binding"/>
    <property type="evidence" value="ECO:0007669"/>
    <property type="project" value="InterPro"/>
</dbReference>
<proteinExistence type="predicted"/>
<gene>
    <name evidence="3" type="ORF">MNBD_GAMMA17-1710</name>
</gene>
<keyword evidence="2 3" id="KW-0418">Kinase</keyword>
<keyword evidence="1 3" id="KW-0808">Transferase</keyword>